<dbReference type="InterPro" id="IPR050109">
    <property type="entry name" value="HTH-type_TetR-like_transc_reg"/>
</dbReference>
<protein>
    <submittedName>
        <fullName evidence="6">TetR family transcriptional regulator</fullName>
    </submittedName>
</protein>
<dbReference type="SUPFAM" id="SSF48498">
    <property type="entry name" value="Tetracyclin repressor-like, C-terminal domain"/>
    <property type="match status" value="1"/>
</dbReference>
<dbReference type="PRINTS" id="PR00455">
    <property type="entry name" value="HTHTETR"/>
</dbReference>
<feature type="domain" description="HTH tetR-type" evidence="5">
    <location>
        <begin position="3"/>
        <end position="63"/>
    </location>
</feature>
<keyword evidence="1" id="KW-0805">Transcription regulation</keyword>
<dbReference type="GeneID" id="300102199"/>
<proteinExistence type="predicted"/>
<dbReference type="Pfam" id="PF00440">
    <property type="entry name" value="TetR_N"/>
    <property type="match status" value="1"/>
</dbReference>
<dbReference type="Proteomes" id="UP000292547">
    <property type="component" value="Chromosome"/>
</dbReference>
<evidence type="ECO:0000259" key="5">
    <source>
        <dbReference type="PROSITE" id="PS50977"/>
    </source>
</evidence>
<dbReference type="AlphaFoldDB" id="A0A4P6U1P1"/>
<keyword evidence="3" id="KW-0804">Transcription</keyword>
<dbReference type="OrthoDB" id="9816296at2"/>
<dbReference type="Gene3D" id="1.10.357.10">
    <property type="entry name" value="Tetracycline Repressor, domain 2"/>
    <property type="match status" value="1"/>
</dbReference>
<sequence length="182" mass="19673">MAKNAKQRILDGALNLLRAEGGGAITLEAAAKEVGLSKPGLMYHFPTKEALMLGVVAHVADRWEKLLLEQLGRPLETATPAQRIRAHVDVALNAPFDRADFAIYTDAHYRTALTDAWVCRIEPWLTLPDDLPGAVRARLTAARLLADGYWTAAATGVFPVPGRDRAELLAVVEGLLAEDPAS</sequence>
<dbReference type="InterPro" id="IPR001647">
    <property type="entry name" value="HTH_TetR"/>
</dbReference>
<dbReference type="RefSeq" id="WP_031181493.1">
    <property type="nucleotide sequence ID" value="NZ_CP032229.1"/>
</dbReference>
<keyword evidence="2 4" id="KW-0238">DNA-binding</keyword>
<dbReference type="InterPro" id="IPR009057">
    <property type="entry name" value="Homeodomain-like_sf"/>
</dbReference>
<dbReference type="PANTHER" id="PTHR30055:SF234">
    <property type="entry name" value="HTH-TYPE TRANSCRIPTIONAL REGULATOR BETI"/>
    <property type="match status" value="1"/>
</dbReference>
<keyword evidence="7" id="KW-1185">Reference proteome</keyword>
<dbReference type="EMBL" id="CP032229">
    <property type="protein sequence ID" value="QBJ93247.1"/>
    <property type="molecule type" value="Genomic_DNA"/>
</dbReference>
<evidence type="ECO:0000313" key="6">
    <source>
        <dbReference type="EMBL" id="QBJ93247.1"/>
    </source>
</evidence>
<dbReference type="STRING" id="73044.GCA_000725795_03282"/>
<name>A0A4P6U1P1_STRSO</name>
<evidence type="ECO:0000256" key="4">
    <source>
        <dbReference type="PROSITE-ProRule" id="PRU00335"/>
    </source>
</evidence>
<evidence type="ECO:0000256" key="1">
    <source>
        <dbReference type="ARBA" id="ARBA00023015"/>
    </source>
</evidence>
<dbReference type="PROSITE" id="PS50977">
    <property type="entry name" value="HTH_TETR_2"/>
    <property type="match status" value="1"/>
</dbReference>
<reference evidence="6 7" key="1">
    <citation type="submission" date="2018-08" db="EMBL/GenBank/DDBJ databases">
        <title>The complete genome sequence of Streptomyces seoulensis, a pioneer strain for nickel superoxide dismutase discovery.</title>
        <authorList>
            <person name="Shin J."/>
            <person name="Lee J.-S."/>
            <person name="Lee E.-J."/>
            <person name="Youn H.-D."/>
        </authorList>
    </citation>
    <scope>NUCLEOTIDE SEQUENCE [LARGE SCALE GENOMIC DNA]</scope>
    <source>
        <strain evidence="6 7">KCTC 9819</strain>
    </source>
</reference>
<dbReference type="InterPro" id="IPR036271">
    <property type="entry name" value="Tet_transcr_reg_TetR-rel_C_sf"/>
</dbReference>
<gene>
    <name evidence="6" type="ORF">D0Z67_25145</name>
</gene>
<dbReference type="GO" id="GO:0000976">
    <property type="term" value="F:transcription cis-regulatory region binding"/>
    <property type="evidence" value="ECO:0007669"/>
    <property type="project" value="TreeGrafter"/>
</dbReference>
<dbReference type="KEGG" id="sseo:D0Z67_25145"/>
<dbReference type="GO" id="GO:0003700">
    <property type="term" value="F:DNA-binding transcription factor activity"/>
    <property type="evidence" value="ECO:0007669"/>
    <property type="project" value="TreeGrafter"/>
</dbReference>
<organism evidence="6 7">
    <name type="scientific">Streptomyces seoulensis</name>
    <dbReference type="NCBI Taxonomy" id="73044"/>
    <lineage>
        <taxon>Bacteria</taxon>
        <taxon>Bacillati</taxon>
        <taxon>Actinomycetota</taxon>
        <taxon>Actinomycetes</taxon>
        <taxon>Kitasatosporales</taxon>
        <taxon>Streptomycetaceae</taxon>
        <taxon>Streptomyces</taxon>
    </lineage>
</organism>
<dbReference type="PANTHER" id="PTHR30055">
    <property type="entry name" value="HTH-TYPE TRANSCRIPTIONAL REGULATOR RUTR"/>
    <property type="match status" value="1"/>
</dbReference>
<evidence type="ECO:0000313" key="7">
    <source>
        <dbReference type="Proteomes" id="UP000292547"/>
    </source>
</evidence>
<dbReference type="SUPFAM" id="SSF46689">
    <property type="entry name" value="Homeodomain-like"/>
    <property type="match status" value="1"/>
</dbReference>
<feature type="DNA-binding region" description="H-T-H motif" evidence="4">
    <location>
        <begin position="26"/>
        <end position="45"/>
    </location>
</feature>
<evidence type="ECO:0000256" key="2">
    <source>
        <dbReference type="ARBA" id="ARBA00023125"/>
    </source>
</evidence>
<evidence type="ECO:0000256" key="3">
    <source>
        <dbReference type="ARBA" id="ARBA00023163"/>
    </source>
</evidence>
<accession>A0A4P6U1P1</accession>